<gene>
    <name evidence="1" type="ORF">I601_2000</name>
</gene>
<dbReference type="AlphaFoldDB" id="A0A1A9GJI4"/>
<evidence type="ECO:0000313" key="1">
    <source>
        <dbReference type="EMBL" id="ANH38428.1"/>
    </source>
</evidence>
<dbReference type="SUPFAM" id="SSF50475">
    <property type="entry name" value="FMN-binding split barrel"/>
    <property type="match status" value="1"/>
</dbReference>
<dbReference type="Proteomes" id="UP000077868">
    <property type="component" value="Chromosome"/>
</dbReference>
<organism evidence="1 2">
    <name type="scientific">Nocardioides dokdonensis FR1436</name>
    <dbReference type="NCBI Taxonomy" id="1300347"/>
    <lineage>
        <taxon>Bacteria</taxon>
        <taxon>Bacillati</taxon>
        <taxon>Actinomycetota</taxon>
        <taxon>Actinomycetes</taxon>
        <taxon>Propionibacteriales</taxon>
        <taxon>Nocardioidaceae</taxon>
        <taxon>Nocardioides</taxon>
    </lineage>
</organism>
<reference evidence="1 2" key="1">
    <citation type="submission" date="2016-03" db="EMBL/GenBank/DDBJ databases">
        <title>Complete genome sequence of a soil Actinobacterium, Nocardioides dokdonensis FR1436.</title>
        <authorList>
            <person name="Kwon S.-K."/>
            <person name="Kim K."/>
            <person name="Kim J.F."/>
        </authorList>
    </citation>
    <scope>NUCLEOTIDE SEQUENCE [LARGE SCALE GENOMIC DNA]</scope>
    <source>
        <strain evidence="1 2">FR1436</strain>
    </source>
</reference>
<dbReference type="Pfam" id="PF12900">
    <property type="entry name" value="Pyridox_ox_2"/>
    <property type="match status" value="1"/>
</dbReference>
<name>A0A1A9GJI4_9ACTN</name>
<evidence type="ECO:0000313" key="2">
    <source>
        <dbReference type="Proteomes" id="UP000077868"/>
    </source>
</evidence>
<dbReference type="STRING" id="1300347.I601_2000"/>
<sequence length="159" mass="17226">MGGATTPPTCEVAVPESVELSESECEALLRAGLVGRVAISTPDGPHIVPVNYAVVESRIILRTTPYSVLGSNARGAVLAFEVDGFDHERQRGWSVVARGRSEVISDAADLEVVRKVWEPRPWAAGTRSLYVAIGWTQISGRRLGDTWDPMSAMPARRNL</sequence>
<keyword evidence="2" id="KW-1185">Reference proteome</keyword>
<dbReference type="Gene3D" id="2.30.110.10">
    <property type="entry name" value="Electron Transport, Fmn-binding Protein, Chain A"/>
    <property type="match status" value="1"/>
</dbReference>
<dbReference type="OrthoDB" id="5193072at2"/>
<dbReference type="PATRIC" id="fig|1300347.3.peg.1999"/>
<dbReference type="InterPro" id="IPR024747">
    <property type="entry name" value="Pyridox_Oxase-rel"/>
</dbReference>
<protein>
    <submittedName>
        <fullName evidence="1">Pyridoxamine 5'-phosphate oxidase</fullName>
    </submittedName>
</protein>
<proteinExistence type="predicted"/>
<dbReference type="InterPro" id="IPR012349">
    <property type="entry name" value="Split_barrel_FMN-bd"/>
</dbReference>
<dbReference type="KEGG" id="ndk:I601_2000"/>
<dbReference type="EMBL" id="CP015079">
    <property type="protein sequence ID" value="ANH38428.1"/>
    <property type="molecule type" value="Genomic_DNA"/>
</dbReference>
<accession>A0A1A9GJI4</accession>